<keyword evidence="9 12" id="KW-0456">Lyase</keyword>
<evidence type="ECO:0000256" key="2">
    <source>
        <dbReference type="ARBA" id="ARBA00005120"/>
    </source>
</evidence>
<comment type="pathway">
    <text evidence="2 12">Amino-acid biosynthesis; L-lysine biosynthesis via DAP pathway; (S)-tetrahydrodipicolinate from L-aspartate: step 3/4.</text>
</comment>
<dbReference type="PANTHER" id="PTHR12128">
    <property type="entry name" value="DIHYDRODIPICOLINATE SYNTHASE"/>
    <property type="match status" value="1"/>
</dbReference>
<feature type="active site" description="Schiff-base intermediate with substrate" evidence="12 14">
    <location>
        <position position="175"/>
    </location>
</feature>
<dbReference type="PROSITE" id="PS00666">
    <property type="entry name" value="DHDPS_2"/>
    <property type="match status" value="1"/>
</dbReference>
<dbReference type="EC" id="4.3.3.7" evidence="4 12"/>
<feature type="active site" description="Proton donor/acceptor" evidence="12 14">
    <location>
        <position position="147"/>
    </location>
</feature>
<evidence type="ECO:0000256" key="15">
    <source>
        <dbReference type="PIRSR" id="PIRSR001365-2"/>
    </source>
</evidence>
<dbReference type="InterPro" id="IPR005263">
    <property type="entry name" value="DapA"/>
</dbReference>
<dbReference type="InterPro" id="IPR013785">
    <property type="entry name" value="Aldolase_TIM"/>
</dbReference>
<evidence type="ECO:0000256" key="4">
    <source>
        <dbReference type="ARBA" id="ARBA00012086"/>
    </source>
</evidence>
<evidence type="ECO:0000256" key="14">
    <source>
        <dbReference type="PIRSR" id="PIRSR001365-1"/>
    </source>
</evidence>
<evidence type="ECO:0000256" key="11">
    <source>
        <dbReference type="ARBA" id="ARBA00047836"/>
    </source>
</evidence>
<keyword evidence="7 12" id="KW-0220">Diaminopimelate biosynthesis</keyword>
<dbReference type="KEGG" id="git:C6V83_09460"/>
<keyword evidence="5 12" id="KW-0963">Cytoplasm</keyword>
<dbReference type="GO" id="GO:0008840">
    <property type="term" value="F:4-hydroxy-tetrahydrodipicolinate synthase activity"/>
    <property type="evidence" value="ECO:0007669"/>
    <property type="project" value="UniProtKB-UniRule"/>
</dbReference>
<evidence type="ECO:0000256" key="6">
    <source>
        <dbReference type="ARBA" id="ARBA00022605"/>
    </source>
</evidence>
<dbReference type="GO" id="GO:0019877">
    <property type="term" value="P:diaminopimelate biosynthetic process"/>
    <property type="evidence" value="ECO:0007669"/>
    <property type="project" value="UniProtKB-UniRule"/>
</dbReference>
<proteinExistence type="inferred from homology"/>
<evidence type="ECO:0000256" key="12">
    <source>
        <dbReference type="HAMAP-Rule" id="MF_00418"/>
    </source>
</evidence>
<accession>A0A2S0KKC6</accession>
<keyword evidence="17" id="KW-1185">Reference proteome</keyword>
<dbReference type="OrthoDB" id="9782828at2"/>
<feature type="site" description="Part of a proton relay during catalysis" evidence="12">
    <location>
        <position position="121"/>
    </location>
</feature>
<feature type="site" description="Part of a proton relay during catalysis" evidence="12">
    <location>
        <position position="58"/>
    </location>
</feature>
<dbReference type="PIRSF" id="PIRSF001365">
    <property type="entry name" value="DHDPS"/>
    <property type="match status" value="1"/>
</dbReference>
<feature type="binding site" evidence="12 15">
    <location>
        <position position="215"/>
    </location>
    <ligand>
        <name>pyruvate</name>
        <dbReference type="ChEBI" id="CHEBI:15361"/>
    </ligand>
</feature>
<gene>
    <name evidence="12 16" type="primary">dapA</name>
    <name evidence="16" type="ORF">C6V83_09460</name>
</gene>
<protein>
    <recommendedName>
        <fullName evidence="4 12">4-hydroxy-tetrahydrodipicolinate synthase</fullName>
        <shortName evidence="12">HTPA synthase</shortName>
        <ecNumber evidence="4 12">4.3.3.7</ecNumber>
    </recommendedName>
</protein>
<dbReference type="Pfam" id="PF00701">
    <property type="entry name" value="DHDPS"/>
    <property type="match status" value="1"/>
</dbReference>
<evidence type="ECO:0000256" key="3">
    <source>
        <dbReference type="ARBA" id="ARBA00007592"/>
    </source>
</evidence>
<evidence type="ECO:0000313" key="16">
    <source>
        <dbReference type="EMBL" id="AVM02140.1"/>
    </source>
</evidence>
<evidence type="ECO:0000256" key="10">
    <source>
        <dbReference type="ARBA" id="ARBA00023270"/>
    </source>
</evidence>
<dbReference type="PRINTS" id="PR00146">
    <property type="entry name" value="DHPICSNTHASE"/>
</dbReference>
<dbReference type="InterPro" id="IPR020625">
    <property type="entry name" value="Schiff_base-form_aldolases_AS"/>
</dbReference>
<dbReference type="AlphaFoldDB" id="A0A2S0KKC6"/>
<feature type="binding site" evidence="12 15">
    <location>
        <position position="59"/>
    </location>
    <ligand>
        <name>pyruvate</name>
        <dbReference type="ChEBI" id="CHEBI:15361"/>
    </ligand>
</feature>
<dbReference type="GO" id="GO:0005829">
    <property type="term" value="C:cytosol"/>
    <property type="evidence" value="ECO:0007669"/>
    <property type="project" value="TreeGrafter"/>
</dbReference>
<dbReference type="UniPathway" id="UPA00034">
    <property type="reaction ID" value="UER00017"/>
</dbReference>
<keyword evidence="6 12" id="KW-0028">Amino-acid biosynthesis</keyword>
<evidence type="ECO:0000256" key="13">
    <source>
        <dbReference type="PIRNR" id="PIRNR001365"/>
    </source>
</evidence>
<comment type="function">
    <text evidence="1 12">Catalyzes the condensation of (S)-aspartate-beta-semialdehyde [(S)-ASA] and pyruvate to 4-hydroxy-tetrahydrodipicolinate (HTPA).</text>
</comment>
<comment type="subcellular location">
    <subcellularLocation>
        <location evidence="12">Cytoplasm</location>
    </subcellularLocation>
</comment>
<dbReference type="Gene3D" id="3.20.20.70">
    <property type="entry name" value="Aldolase class I"/>
    <property type="match status" value="1"/>
</dbReference>
<keyword evidence="10 12" id="KW-0704">Schiff base</keyword>
<evidence type="ECO:0000256" key="5">
    <source>
        <dbReference type="ARBA" id="ARBA00022490"/>
    </source>
</evidence>
<sequence length="304" mass="32208">MSGMNSPATGPDAAPFGTTSVAMVTPFDSAGKVDLDKAAELAEHLVNKGLDAIVVNGTTGESPTTTPAEKNDVLRVVLEAVGDRARITQGAGSYDTAESVRRCREAAEIGAHGLLIVTPYYSKPPQRGLLEHFRTIADATDLPVMLYDIPPRSVVPIETETILALAEHPNIRAVKDAKGDLHEAGKIMAQTDLQYLSGEDALNLPWLSVGALGFVSVIGHVVPDRLKALREAVAAGDLSTARKVNDSMAPLVDAMALTGGVTMVKTALRLTGFDVGEPRLPQVPADPPQIERILELLRRAEVIS</sequence>
<dbReference type="SMART" id="SM01130">
    <property type="entry name" value="DHDPS"/>
    <property type="match status" value="1"/>
</dbReference>
<reference evidence="16 17" key="1">
    <citation type="submission" date="2018-03" db="EMBL/GenBank/DDBJ databases">
        <title>Characteristics and genome of n-alkane degrading marine bacteria Gordonia iterans isolated from crude oil contaminated in Tae-an, South Korea.</title>
        <authorList>
            <person name="Lee S.-S."/>
            <person name="Kim H."/>
        </authorList>
    </citation>
    <scope>NUCLEOTIDE SEQUENCE [LARGE SCALE GENOMIC DNA]</scope>
    <source>
        <strain evidence="16 17">Co17</strain>
    </source>
</reference>
<comment type="caution">
    <text evidence="12">Was originally thought to be a dihydrodipicolinate synthase (DHDPS), catalyzing the condensation of (S)-aspartate-beta-semialdehyde [(S)-ASA] and pyruvate to dihydrodipicolinate (DHDP). However, it was shown in E.coli that the product of the enzymatic reaction is not dihydrodipicolinate but in fact (4S)-4-hydroxy-2,3,4,5-tetrahydro-(2S)-dipicolinic acid (HTPA), and that the consecutive dehydration reaction leading to DHDP is not spontaneous but catalyzed by DapB.</text>
</comment>
<name>A0A2S0KKC6_9ACTN</name>
<dbReference type="NCBIfam" id="TIGR00674">
    <property type="entry name" value="dapA"/>
    <property type="match status" value="1"/>
</dbReference>
<dbReference type="GO" id="GO:0009089">
    <property type="term" value="P:lysine biosynthetic process via diaminopimelate"/>
    <property type="evidence" value="ECO:0007669"/>
    <property type="project" value="UniProtKB-UniRule"/>
</dbReference>
<dbReference type="Proteomes" id="UP000239814">
    <property type="component" value="Chromosome"/>
</dbReference>
<evidence type="ECO:0000256" key="9">
    <source>
        <dbReference type="ARBA" id="ARBA00023239"/>
    </source>
</evidence>
<dbReference type="PANTHER" id="PTHR12128:SF66">
    <property type="entry name" value="4-HYDROXY-2-OXOGLUTARATE ALDOLASE, MITOCHONDRIAL"/>
    <property type="match status" value="1"/>
</dbReference>
<dbReference type="PROSITE" id="PS00665">
    <property type="entry name" value="DHDPS_1"/>
    <property type="match status" value="1"/>
</dbReference>
<comment type="subunit">
    <text evidence="12">Homotetramer; dimer of dimers.</text>
</comment>
<evidence type="ECO:0000313" key="17">
    <source>
        <dbReference type="Proteomes" id="UP000239814"/>
    </source>
</evidence>
<organism evidence="16 17">
    <name type="scientific">Gordonia iterans</name>
    <dbReference type="NCBI Taxonomy" id="1004901"/>
    <lineage>
        <taxon>Bacteria</taxon>
        <taxon>Bacillati</taxon>
        <taxon>Actinomycetota</taxon>
        <taxon>Actinomycetes</taxon>
        <taxon>Mycobacteriales</taxon>
        <taxon>Gordoniaceae</taxon>
        <taxon>Gordonia</taxon>
    </lineage>
</organism>
<evidence type="ECO:0000256" key="1">
    <source>
        <dbReference type="ARBA" id="ARBA00003294"/>
    </source>
</evidence>
<comment type="similarity">
    <text evidence="3 12 13">Belongs to the DapA family.</text>
</comment>
<dbReference type="HAMAP" id="MF_00418">
    <property type="entry name" value="DapA"/>
    <property type="match status" value="1"/>
</dbReference>
<dbReference type="InterPro" id="IPR002220">
    <property type="entry name" value="DapA-like"/>
</dbReference>
<evidence type="ECO:0000256" key="8">
    <source>
        <dbReference type="ARBA" id="ARBA00023154"/>
    </source>
</evidence>
<comment type="catalytic activity">
    <reaction evidence="11 12">
        <text>L-aspartate 4-semialdehyde + pyruvate = (2S,4S)-4-hydroxy-2,3,4,5-tetrahydrodipicolinate + H2O + H(+)</text>
        <dbReference type="Rhea" id="RHEA:34171"/>
        <dbReference type="ChEBI" id="CHEBI:15361"/>
        <dbReference type="ChEBI" id="CHEBI:15377"/>
        <dbReference type="ChEBI" id="CHEBI:15378"/>
        <dbReference type="ChEBI" id="CHEBI:67139"/>
        <dbReference type="ChEBI" id="CHEBI:537519"/>
        <dbReference type="EC" id="4.3.3.7"/>
    </reaction>
</comment>
<dbReference type="CDD" id="cd00950">
    <property type="entry name" value="DHDPS"/>
    <property type="match status" value="1"/>
</dbReference>
<dbReference type="InterPro" id="IPR020624">
    <property type="entry name" value="Schiff_base-form_aldolases_CS"/>
</dbReference>
<dbReference type="EMBL" id="CP027433">
    <property type="protein sequence ID" value="AVM02140.1"/>
    <property type="molecule type" value="Genomic_DNA"/>
</dbReference>
<keyword evidence="8 12" id="KW-0457">Lysine biosynthesis</keyword>
<dbReference type="SUPFAM" id="SSF51569">
    <property type="entry name" value="Aldolase"/>
    <property type="match status" value="1"/>
</dbReference>
<evidence type="ECO:0000256" key="7">
    <source>
        <dbReference type="ARBA" id="ARBA00022915"/>
    </source>
</evidence>